<feature type="region of interest" description="Disordered" evidence="1">
    <location>
        <begin position="205"/>
        <end position="229"/>
    </location>
</feature>
<dbReference type="KEGG" id="bdr:105233184"/>
<feature type="region of interest" description="Disordered" evidence="1">
    <location>
        <begin position="85"/>
        <end position="116"/>
    </location>
</feature>
<dbReference type="GO" id="GO:0004386">
    <property type="term" value="F:helicase activity"/>
    <property type="evidence" value="ECO:0007669"/>
    <property type="project" value="UniProtKB-KW"/>
</dbReference>
<name>A0A034WLB7_BACDO</name>
<evidence type="ECO:0000313" key="5">
    <source>
        <dbReference type="RefSeq" id="XP_011213468.1"/>
    </source>
</evidence>
<evidence type="ECO:0000256" key="2">
    <source>
        <dbReference type="SAM" id="SignalP"/>
    </source>
</evidence>
<dbReference type="OrthoDB" id="6783084at2759"/>
<feature type="compositionally biased region" description="Low complexity" evidence="1">
    <location>
        <begin position="142"/>
        <end position="158"/>
    </location>
</feature>
<feature type="compositionally biased region" description="Polar residues" evidence="1">
    <location>
        <begin position="88"/>
        <end position="116"/>
    </location>
</feature>
<sequence length="254" mass="26879">MKVFVGCAIIVVASVFATATAEADAGFFIPKAFYTLDAEGHKTQPHPVSPHTAQYLRRLRRQTFSSSSSSSSSYSSSGNGRPIVFGHVSTSSTNPSGTVSITQRFGDDGSSSYSHNTPNVGVYYPTGNSGGYSGGYSDGYNNGQYDSSSSNNYNNGQYHANGNQYDNYDDNTSAGNYNTVPQYSSVSASSSLLSNGGPVVFKTEQSVTSNKANPNVQNRFGGDDTPQTVSKTVSTTGYIDEKGVVHSKTTTTKN</sequence>
<evidence type="ECO:0000313" key="4">
    <source>
        <dbReference type="Proteomes" id="UP001652620"/>
    </source>
</evidence>
<accession>A0A034WLB7</accession>
<evidence type="ECO:0000313" key="3">
    <source>
        <dbReference type="EMBL" id="JAC55449.1"/>
    </source>
</evidence>
<keyword evidence="5" id="KW-0378">Hydrolase</keyword>
<dbReference type="Proteomes" id="UP001652620">
    <property type="component" value="Chromosome 2"/>
</dbReference>
<feature type="signal peptide" evidence="2">
    <location>
        <begin position="1"/>
        <end position="23"/>
    </location>
</feature>
<protein>
    <submittedName>
        <fullName evidence="5">probable ATP-dependent RNA helicase ddx42 isoform X1</fullName>
    </submittedName>
</protein>
<feature type="compositionally biased region" description="Polar residues" evidence="1">
    <location>
        <begin position="160"/>
        <end position="176"/>
    </location>
</feature>
<evidence type="ECO:0000256" key="1">
    <source>
        <dbReference type="SAM" id="MobiDB-lite"/>
    </source>
</evidence>
<feature type="region of interest" description="Disordered" evidence="1">
    <location>
        <begin position="142"/>
        <end position="176"/>
    </location>
</feature>
<organism evidence="3">
    <name type="scientific">Bactrocera dorsalis</name>
    <name type="common">Oriental fruit fly</name>
    <name type="synonym">Dacus dorsalis</name>
    <dbReference type="NCBI Taxonomy" id="27457"/>
    <lineage>
        <taxon>Eukaryota</taxon>
        <taxon>Metazoa</taxon>
        <taxon>Ecdysozoa</taxon>
        <taxon>Arthropoda</taxon>
        <taxon>Hexapoda</taxon>
        <taxon>Insecta</taxon>
        <taxon>Pterygota</taxon>
        <taxon>Neoptera</taxon>
        <taxon>Endopterygota</taxon>
        <taxon>Diptera</taxon>
        <taxon>Brachycera</taxon>
        <taxon>Muscomorpha</taxon>
        <taxon>Tephritoidea</taxon>
        <taxon>Tephritidae</taxon>
        <taxon>Bactrocera</taxon>
        <taxon>Bactrocera</taxon>
    </lineage>
</organism>
<keyword evidence="5" id="KW-0067">ATP-binding</keyword>
<keyword evidence="5" id="KW-0547">Nucleotide-binding</keyword>
<dbReference type="RefSeq" id="XP_011213468.1">
    <property type="nucleotide sequence ID" value="XM_011215166.3"/>
</dbReference>
<reference evidence="5" key="2">
    <citation type="submission" date="2022-04" db="UniProtKB">
        <authorList>
            <consortium name="RefSeq"/>
        </authorList>
    </citation>
    <scope>IDENTIFICATION</scope>
    <source>
        <strain evidence="5">Punador</strain>
    </source>
</reference>
<proteinExistence type="predicted"/>
<dbReference type="RefSeq" id="XP_011213468.2">
    <property type="nucleotide sequence ID" value="XM_011215166.4"/>
</dbReference>
<keyword evidence="4" id="KW-1185">Reference proteome</keyword>
<keyword evidence="2" id="KW-0732">Signal</keyword>
<dbReference type="EMBL" id="GAKP01003503">
    <property type="protein sequence ID" value="JAC55449.1"/>
    <property type="molecule type" value="Transcribed_RNA"/>
</dbReference>
<feature type="compositionally biased region" description="Polar residues" evidence="1">
    <location>
        <begin position="205"/>
        <end position="218"/>
    </location>
</feature>
<dbReference type="AlphaFoldDB" id="A0A034WLB7"/>
<gene>
    <name evidence="5" type="primary">LOC105233184</name>
</gene>
<reference evidence="3" key="1">
    <citation type="journal article" date="2014" name="BMC Genomics">
        <title>Characterizing the developmental transcriptome of the oriental fruit fly, Bactrocera dorsalis (Diptera: Tephritidae) through comparative genomic analysis with Drosophila melanogaster utilizing modENCODE datasets.</title>
        <authorList>
            <person name="Geib S.M."/>
            <person name="Calla B."/>
            <person name="Hall B."/>
            <person name="Hou S."/>
            <person name="Manoukis N.C."/>
        </authorList>
    </citation>
    <scope>NUCLEOTIDE SEQUENCE</scope>
    <source>
        <strain evidence="3">Punador</strain>
    </source>
</reference>
<feature type="chain" id="PRO_5044538749" evidence="2">
    <location>
        <begin position="24"/>
        <end position="254"/>
    </location>
</feature>
<keyword evidence="5" id="KW-0347">Helicase</keyword>